<sequence length="156" mass="17549">MWTGQWWNTIQYHSQKYIPEGACVAPVIISTDKTQLTQFFGGKLAYPIYLTLGNIPRAMRRKPSQSTCILIVYLSVNKDVGEGLTHKQKSAHIQQLFHDSMRLVLDPLIQAGKWGMEVTGSDGMVHLVFPVLACYVADYPEQCLVSYAKYGMCPCC</sequence>
<dbReference type="Pfam" id="PF18759">
    <property type="entry name" value="Plavaka"/>
    <property type="match status" value="1"/>
</dbReference>
<feature type="non-terminal residue" evidence="1">
    <location>
        <position position="156"/>
    </location>
</feature>
<dbReference type="InParanoid" id="A0A0C2ZV92"/>
<dbReference type="STRING" id="1036808.A0A0C2ZV92"/>
<keyword evidence="2" id="KW-1185">Reference proteome</keyword>
<evidence type="ECO:0000313" key="2">
    <source>
        <dbReference type="Proteomes" id="UP000053989"/>
    </source>
</evidence>
<reference evidence="1 2" key="1">
    <citation type="submission" date="2014-04" db="EMBL/GenBank/DDBJ databases">
        <authorList>
            <consortium name="DOE Joint Genome Institute"/>
            <person name="Kuo A."/>
            <person name="Kohler A."/>
            <person name="Nagy L.G."/>
            <person name="Floudas D."/>
            <person name="Copeland A."/>
            <person name="Barry K.W."/>
            <person name="Cichocki N."/>
            <person name="Veneault-Fourrey C."/>
            <person name="LaButti K."/>
            <person name="Lindquist E.A."/>
            <person name="Lipzen A."/>
            <person name="Lundell T."/>
            <person name="Morin E."/>
            <person name="Murat C."/>
            <person name="Sun H."/>
            <person name="Tunlid A."/>
            <person name="Henrissat B."/>
            <person name="Grigoriev I.V."/>
            <person name="Hibbett D.S."/>
            <person name="Martin F."/>
            <person name="Nordberg H.P."/>
            <person name="Cantor M.N."/>
            <person name="Hua S.X."/>
        </authorList>
    </citation>
    <scope>NUCLEOTIDE SEQUENCE [LARGE SCALE GENOMIC DNA]</scope>
    <source>
        <strain evidence="1 2">Foug A</strain>
    </source>
</reference>
<reference evidence="2" key="2">
    <citation type="submission" date="2015-01" db="EMBL/GenBank/DDBJ databases">
        <title>Evolutionary Origins and Diversification of the Mycorrhizal Mutualists.</title>
        <authorList>
            <consortium name="DOE Joint Genome Institute"/>
            <consortium name="Mycorrhizal Genomics Consortium"/>
            <person name="Kohler A."/>
            <person name="Kuo A."/>
            <person name="Nagy L.G."/>
            <person name="Floudas D."/>
            <person name="Copeland A."/>
            <person name="Barry K.W."/>
            <person name="Cichocki N."/>
            <person name="Veneault-Fourrey C."/>
            <person name="LaButti K."/>
            <person name="Lindquist E.A."/>
            <person name="Lipzen A."/>
            <person name="Lundell T."/>
            <person name="Morin E."/>
            <person name="Murat C."/>
            <person name="Riley R."/>
            <person name="Ohm R."/>
            <person name="Sun H."/>
            <person name="Tunlid A."/>
            <person name="Henrissat B."/>
            <person name="Grigoriev I.V."/>
            <person name="Hibbett D.S."/>
            <person name="Martin F."/>
        </authorList>
    </citation>
    <scope>NUCLEOTIDE SEQUENCE [LARGE SCALE GENOMIC DNA]</scope>
    <source>
        <strain evidence="2">Foug A</strain>
    </source>
</reference>
<dbReference type="InterPro" id="IPR041078">
    <property type="entry name" value="Plavaka"/>
</dbReference>
<accession>A0A0C2ZV92</accession>
<dbReference type="HOGENOM" id="CLU_006344_8_3_1"/>
<name>A0A0C2ZV92_9AGAM</name>
<dbReference type="EMBL" id="KN822117">
    <property type="protein sequence ID" value="KIM56422.1"/>
    <property type="molecule type" value="Genomic_DNA"/>
</dbReference>
<protein>
    <submittedName>
        <fullName evidence="1">Uncharacterized protein</fullName>
    </submittedName>
</protein>
<organism evidence="1 2">
    <name type="scientific">Scleroderma citrinum Foug A</name>
    <dbReference type="NCBI Taxonomy" id="1036808"/>
    <lineage>
        <taxon>Eukaryota</taxon>
        <taxon>Fungi</taxon>
        <taxon>Dikarya</taxon>
        <taxon>Basidiomycota</taxon>
        <taxon>Agaricomycotina</taxon>
        <taxon>Agaricomycetes</taxon>
        <taxon>Agaricomycetidae</taxon>
        <taxon>Boletales</taxon>
        <taxon>Sclerodermatineae</taxon>
        <taxon>Sclerodermataceae</taxon>
        <taxon>Scleroderma</taxon>
    </lineage>
</organism>
<proteinExistence type="predicted"/>
<gene>
    <name evidence="1" type="ORF">SCLCIDRAFT_100133</name>
</gene>
<dbReference type="Proteomes" id="UP000053989">
    <property type="component" value="Unassembled WGS sequence"/>
</dbReference>
<evidence type="ECO:0000313" key="1">
    <source>
        <dbReference type="EMBL" id="KIM56422.1"/>
    </source>
</evidence>
<dbReference type="AlphaFoldDB" id="A0A0C2ZV92"/>
<dbReference type="OrthoDB" id="2418900at2759"/>